<evidence type="ECO:0000256" key="5">
    <source>
        <dbReference type="ARBA" id="ARBA00022927"/>
    </source>
</evidence>
<dbReference type="GO" id="GO:0015031">
    <property type="term" value="P:protein transport"/>
    <property type="evidence" value="ECO:0007669"/>
    <property type="project" value="UniProtKB-KW"/>
</dbReference>
<evidence type="ECO:0000256" key="11">
    <source>
        <dbReference type="SAM" id="Phobius"/>
    </source>
</evidence>
<feature type="domain" description="GDP/GTP exchange factor Sec2 N-terminal" evidence="13">
    <location>
        <begin position="75"/>
        <end position="159"/>
    </location>
</feature>
<dbReference type="GeneTree" id="ENSGT00940000159102"/>
<evidence type="ECO:0000256" key="7">
    <source>
        <dbReference type="ARBA" id="ARBA00023098"/>
    </source>
</evidence>
<name>A0A8D2H0D0_UROPR</name>
<sequence length="767" mass="86295">MWSCPPQPDEAPPPPLASVPVPWKNVGSCKGHRESPGSLVEASAGEEAQGEEEPAAAPLDVSRLRSSSMEIREKGSEFLKEELHKAQKELKLKDEECERLCRVREQLEQELEELTASLFEEAHKMVREANMKQAASEKQLKEARGKIDMLQAEVTALKTLVITSTPASPNRELHPQLLSPTKAGPRKGHSRHKSTSSTLCPVMCPAAGHTLTPDKEGKEPGLPPLLSLLLCVIPSKAIHLTYEPAWQLPPGEPPAAPTSATSLSFSQQVDTTLFAEFQAWRASPTLDKACPFLERVYREDVGPCLDFTVQELSALVRAAVEDNTLTIEPVASQPLPTGKAAEVDCGSANTCALSGLARICRHRIRLGDSKSHYYISPSSRARDAFRAFHQDLNFVRKFLQPLLIGELAPEEPSQDGPQNVQLIEDFRALRQAAEDMKLFEADPTFFALLLGHILAMEVLAWLIVYLLGPGWVPSTLAALILAISQAQCWCLQHDLGHASIFRKSRWNHVAQQFVMGQLKGFSAHWWNFRHFQHHAKPNIFHKDPDVTVAPVFLLGESSVEYGKKKRRYLPYNHQHLYFFLIGPPLLTLVNFEVENLAYMLVCLQWTDLLWAASFYSRFFLSYVPFYGVPGALLLFVAVRVLESHWFVWITQMNHIPKEIGHEKHRDWASSQLAATCNVEPSLFIDWFSGHLNFQIEHHLFPTMPRHNYRRVAPLVKALCAKHGLHYEVKPFLTALLDIVGIDSQGENSWSIYKYLSEPDRRSLPSWS</sequence>
<keyword evidence="5" id="KW-0653">Protein transport</keyword>
<dbReference type="Pfam" id="PF25555">
    <property type="entry name" value="RAB3A-like_C"/>
    <property type="match status" value="1"/>
</dbReference>
<dbReference type="CDD" id="cd03506">
    <property type="entry name" value="Delta6-FADS-like"/>
    <property type="match status" value="1"/>
</dbReference>
<dbReference type="GO" id="GO:0006887">
    <property type="term" value="P:exocytosis"/>
    <property type="evidence" value="ECO:0007669"/>
    <property type="project" value="TreeGrafter"/>
</dbReference>
<evidence type="ECO:0000313" key="14">
    <source>
        <dbReference type="Ensembl" id="ENSUPAP00010005997.1"/>
    </source>
</evidence>
<accession>A0A8D2H0D0</accession>
<dbReference type="Proteomes" id="UP000694417">
    <property type="component" value="Unplaced"/>
</dbReference>
<dbReference type="Pfam" id="PF00487">
    <property type="entry name" value="FA_desaturase"/>
    <property type="match status" value="1"/>
</dbReference>
<dbReference type="GO" id="GO:0070319">
    <property type="term" value="C:Golgi to plasma membrane transport vesicle"/>
    <property type="evidence" value="ECO:0007669"/>
    <property type="project" value="TreeGrafter"/>
</dbReference>
<dbReference type="Gene3D" id="1.20.5.4880">
    <property type="match status" value="1"/>
</dbReference>
<evidence type="ECO:0000256" key="3">
    <source>
        <dbReference type="ARBA" id="ARBA00022553"/>
    </source>
</evidence>
<feature type="compositionally biased region" description="Basic residues" evidence="10">
    <location>
        <begin position="184"/>
        <end position="194"/>
    </location>
</feature>
<dbReference type="InterPro" id="IPR005804">
    <property type="entry name" value="FA_desaturase_dom"/>
</dbReference>
<feature type="transmembrane region" description="Helical" evidence="11">
    <location>
        <begin position="619"/>
        <end position="641"/>
    </location>
</feature>
<protein>
    <recommendedName>
        <fullName evidence="16">Fatty acid desaturase 3</fullName>
    </recommendedName>
</protein>
<comment type="similarity">
    <text evidence="8">Belongs to the SEC2 family.</text>
</comment>
<dbReference type="FunFam" id="1.20.5.4880:FF:000001">
    <property type="entry name" value="Guanine nucleotide exchange factor for Rab-3A"/>
    <property type="match status" value="1"/>
</dbReference>
<keyword evidence="11" id="KW-0812">Transmembrane</keyword>
<keyword evidence="2" id="KW-0444">Lipid biosynthesis</keyword>
<proteinExistence type="inferred from homology"/>
<keyword evidence="3" id="KW-0597">Phosphoprotein</keyword>
<feature type="region of interest" description="Disordered" evidence="10">
    <location>
        <begin position="166"/>
        <end position="199"/>
    </location>
</feature>
<keyword evidence="11" id="KW-1133">Transmembrane helix</keyword>
<evidence type="ECO:0000256" key="8">
    <source>
        <dbReference type="ARBA" id="ARBA00025794"/>
    </source>
</evidence>
<keyword evidence="6 9" id="KW-0175">Coiled coil</keyword>
<dbReference type="SUPFAM" id="SSF144284">
    <property type="entry name" value="Sec2 N-terminal region"/>
    <property type="match status" value="1"/>
</dbReference>
<feature type="coiled-coil region" evidence="9">
    <location>
        <begin position="76"/>
        <end position="160"/>
    </location>
</feature>
<evidence type="ECO:0000256" key="6">
    <source>
        <dbReference type="ARBA" id="ARBA00023054"/>
    </source>
</evidence>
<evidence type="ECO:0000256" key="9">
    <source>
        <dbReference type="SAM" id="Coils"/>
    </source>
</evidence>
<reference evidence="14" key="1">
    <citation type="submission" date="2025-08" db="UniProtKB">
        <authorList>
            <consortium name="Ensembl"/>
        </authorList>
    </citation>
    <scope>IDENTIFICATION</scope>
</reference>
<gene>
    <name evidence="14" type="primary">Rab3il1</name>
</gene>
<dbReference type="InterPro" id="IPR040351">
    <property type="entry name" value="RAB3IL/RAB3IP/Sec2"/>
</dbReference>
<evidence type="ECO:0000256" key="1">
    <source>
        <dbReference type="ARBA" id="ARBA00022448"/>
    </source>
</evidence>
<dbReference type="GO" id="GO:0005085">
    <property type="term" value="F:guanyl-nucleotide exchange factor activity"/>
    <property type="evidence" value="ECO:0007669"/>
    <property type="project" value="UniProtKB-KW"/>
</dbReference>
<evidence type="ECO:0000256" key="10">
    <source>
        <dbReference type="SAM" id="MobiDB-lite"/>
    </source>
</evidence>
<dbReference type="Pfam" id="PF06428">
    <property type="entry name" value="Sec2p"/>
    <property type="match status" value="1"/>
</dbReference>
<feature type="domain" description="Fatty acid desaturase" evidence="12">
    <location>
        <begin position="469"/>
        <end position="727"/>
    </location>
</feature>
<reference evidence="14" key="2">
    <citation type="submission" date="2025-09" db="UniProtKB">
        <authorList>
            <consortium name="Ensembl"/>
        </authorList>
    </citation>
    <scope>IDENTIFICATION</scope>
</reference>
<evidence type="ECO:0000256" key="2">
    <source>
        <dbReference type="ARBA" id="ARBA00022516"/>
    </source>
</evidence>
<evidence type="ECO:0000259" key="12">
    <source>
        <dbReference type="Pfam" id="PF00487"/>
    </source>
</evidence>
<evidence type="ECO:0000259" key="13">
    <source>
        <dbReference type="Pfam" id="PF06428"/>
    </source>
</evidence>
<organism evidence="14 15">
    <name type="scientific">Urocitellus parryii</name>
    <name type="common">Arctic ground squirrel</name>
    <name type="synonym">Spermophilus parryii</name>
    <dbReference type="NCBI Taxonomy" id="9999"/>
    <lineage>
        <taxon>Eukaryota</taxon>
        <taxon>Metazoa</taxon>
        <taxon>Chordata</taxon>
        <taxon>Craniata</taxon>
        <taxon>Vertebrata</taxon>
        <taxon>Euteleostomi</taxon>
        <taxon>Mammalia</taxon>
        <taxon>Eutheria</taxon>
        <taxon>Euarchontoglires</taxon>
        <taxon>Glires</taxon>
        <taxon>Rodentia</taxon>
        <taxon>Sciuromorpha</taxon>
        <taxon>Sciuridae</taxon>
        <taxon>Xerinae</taxon>
        <taxon>Marmotini</taxon>
        <taxon>Urocitellus</taxon>
    </lineage>
</organism>
<keyword evidence="4" id="KW-0344">Guanine-nucleotide releasing factor</keyword>
<dbReference type="AlphaFoldDB" id="A0A8D2H0D0"/>
<dbReference type="InterPro" id="IPR009449">
    <property type="entry name" value="Sec2_N"/>
</dbReference>
<dbReference type="Ensembl" id="ENSUPAT00010006863.1">
    <property type="protein sequence ID" value="ENSUPAP00010005997.1"/>
    <property type="gene ID" value="ENSUPAG00010004814.1"/>
</dbReference>
<feature type="transmembrane region" description="Helical" evidence="11">
    <location>
        <begin position="576"/>
        <end position="599"/>
    </location>
</feature>
<feature type="region of interest" description="Disordered" evidence="10">
    <location>
        <begin position="1"/>
        <end position="62"/>
    </location>
</feature>
<keyword evidence="7" id="KW-0443">Lipid metabolism</keyword>
<dbReference type="PANTHER" id="PTHR14430:SF5">
    <property type="entry name" value="GUANINE NUCLEOTIDE EXCHANGE FACTOR FOR RAB-3A"/>
    <property type="match status" value="1"/>
</dbReference>
<dbReference type="GO" id="GO:0008610">
    <property type="term" value="P:lipid biosynthetic process"/>
    <property type="evidence" value="ECO:0007669"/>
    <property type="project" value="UniProtKB-ARBA"/>
</dbReference>
<feature type="compositionally biased region" description="Pro residues" evidence="10">
    <location>
        <begin position="1"/>
        <end position="17"/>
    </location>
</feature>
<keyword evidence="1" id="KW-0813">Transport</keyword>
<keyword evidence="11" id="KW-0472">Membrane</keyword>
<keyword evidence="15" id="KW-1185">Reference proteome</keyword>
<evidence type="ECO:0000256" key="4">
    <source>
        <dbReference type="ARBA" id="ARBA00022658"/>
    </source>
</evidence>
<evidence type="ECO:0000313" key="15">
    <source>
        <dbReference type="Proteomes" id="UP000694417"/>
    </source>
</evidence>
<dbReference type="PANTHER" id="PTHR14430">
    <property type="entry name" value="RABIN3-RELATED"/>
    <property type="match status" value="1"/>
</dbReference>
<evidence type="ECO:0008006" key="16">
    <source>
        <dbReference type="Google" id="ProtNLM"/>
    </source>
</evidence>